<gene>
    <name evidence="4" type="ordered locus">Snas_4675</name>
</gene>
<reference evidence="4 5" key="1">
    <citation type="journal article" date="2009" name="Stand. Genomic Sci.">
        <title>Complete genome sequence of Stackebrandtia nassauensis type strain (LLR-40K-21).</title>
        <authorList>
            <person name="Munk C."/>
            <person name="Lapidus A."/>
            <person name="Copeland A."/>
            <person name="Jando M."/>
            <person name="Mayilraj S."/>
            <person name="Glavina Del Rio T."/>
            <person name="Nolan M."/>
            <person name="Chen F."/>
            <person name="Lucas S."/>
            <person name="Tice H."/>
            <person name="Cheng J.F."/>
            <person name="Han C."/>
            <person name="Detter J.C."/>
            <person name="Bruce D."/>
            <person name="Goodwin L."/>
            <person name="Chain P."/>
            <person name="Pitluck S."/>
            <person name="Goker M."/>
            <person name="Ovchinikova G."/>
            <person name="Pati A."/>
            <person name="Ivanova N."/>
            <person name="Mavromatis K."/>
            <person name="Chen A."/>
            <person name="Palaniappan K."/>
            <person name="Land M."/>
            <person name="Hauser L."/>
            <person name="Chang Y.J."/>
            <person name="Jeffries C.D."/>
            <person name="Bristow J."/>
            <person name="Eisen J.A."/>
            <person name="Markowitz V."/>
            <person name="Hugenholtz P."/>
            <person name="Kyrpides N.C."/>
            <person name="Klenk H.P."/>
        </authorList>
    </citation>
    <scope>NUCLEOTIDE SEQUENCE [LARGE SCALE GENOMIC DNA]</scope>
    <source>
        <strain evidence="5">DSM 44728 / CIP 108903 / NRRL B-16338 / NBRC 102104 / LLR-40K-21</strain>
    </source>
</reference>
<accession>D3Q7H6</accession>
<dbReference type="Proteomes" id="UP000000844">
    <property type="component" value="Chromosome"/>
</dbReference>
<keyword evidence="1 2" id="KW-0443">Lipid metabolism</keyword>
<dbReference type="PROSITE" id="PS51635">
    <property type="entry name" value="PNPLA"/>
    <property type="match status" value="1"/>
</dbReference>
<evidence type="ECO:0000256" key="2">
    <source>
        <dbReference type="PROSITE-ProRule" id="PRU01161"/>
    </source>
</evidence>
<name>D3Q7H6_STANL</name>
<evidence type="ECO:0000256" key="1">
    <source>
        <dbReference type="ARBA" id="ARBA00023098"/>
    </source>
</evidence>
<keyword evidence="5" id="KW-1185">Reference proteome</keyword>
<dbReference type="SUPFAM" id="SSF52151">
    <property type="entry name" value="FabD/lysophospholipase-like"/>
    <property type="match status" value="1"/>
</dbReference>
<dbReference type="GO" id="GO:0016787">
    <property type="term" value="F:hydrolase activity"/>
    <property type="evidence" value="ECO:0007669"/>
    <property type="project" value="UniProtKB-UniRule"/>
</dbReference>
<protein>
    <submittedName>
        <fullName evidence="4">Patatin</fullName>
    </submittedName>
</protein>
<dbReference type="InterPro" id="IPR002641">
    <property type="entry name" value="PNPLA_dom"/>
</dbReference>
<dbReference type="Gene3D" id="3.40.1090.10">
    <property type="entry name" value="Cytosolic phospholipase A2 catalytic domain"/>
    <property type="match status" value="1"/>
</dbReference>
<dbReference type="GO" id="GO:0016042">
    <property type="term" value="P:lipid catabolic process"/>
    <property type="evidence" value="ECO:0007669"/>
    <property type="project" value="UniProtKB-UniRule"/>
</dbReference>
<dbReference type="AlphaFoldDB" id="D3Q7H6"/>
<feature type="domain" description="PNPLA" evidence="3">
    <location>
        <begin position="1"/>
        <end position="155"/>
    </location>
</feature>
<dbReference type="KEGG" id="sna:Snas_4675"/>
<dbReference type="EMBL" id="CP001778">
    <property type="protein sequence ID" value="ADD44318.1"/>
    <property type="molecule type" value="Genomic_DNA"/>
</dbReference>
<keyword evidence="2" id="KW-0442">Lipid degradation</keyword>
<comment type="caution">
    <text evidence="2">Lacks conserved residue(s) required for the propagation of feature annotation.</text>
</comment>
<evidence type="ECO:0000259" key="3">
    <source>
        <dbReference type="PROSITE" id="PS51635"/>
    </source>
</evidence>
<dbReference type="STRING" id="446470.Snas_4675"/>
<feature type="active site" description="Nucleophile" evidence="2">
    <location>
        <position position="21"/>
    </location>
</feature>
<sequence>MLSALEDLGLTNSFDAVYSASSGAINAAYFMIGGSWYPLSIYYDDLTTRRFMDFRRFFRGNILDLDYAFGVVVDQLKPLSYEAVIRSPIPLRIAVTLADEIRTELVGDYTSAADLREALVASAWLPVALRGTTDFRGRRAVDGGVLTPHPYRLALDDGCTHVLSLSTRPMGSPRDRNSLAHRYGVWHLNRIRDGLGSAYLRAFRGYPAEREMLRQRRVEVGDAPYVLDLAPLPWMPEVKRHEMDPGRIIAGARGAYEVMYCAVEGRDPGLIRAGGVRAVPRLTIVAKDDGGADGRDVLRPNG</sequence>
<dbReference type="Pfam" id="PF01734">
    <property type="entry name" value="Patatin"/>
    <property type="match status" value="1"/>
</dbReference>
<evidence type="ECO:0000313" key="5">
    <source>
        <dbReference type="Proteomes" id="UP000000844"/>
    </source>
</evidence>
<proteinExistence type="predicted"/>
<dbReference type="HOGENOM" id="CLU_921049_0_0_11"/>
<keyword evidence="2" id="KW-0378">Hydrolase</keyword>
<evidence type="ECO:0000313" key="4">
    <source>
        <dbReference type="EMBL" id="ADD44318.1"/>
    </source>
</evidence>
<feature type="active site" description="Proton acceptor" evidence="2">
    <location>
        <position position="142"/>
    </location>
</feature>
<feature type="short sequence motif" description="DGA/G" evidence="2">
    <location>
        <begin position="142"/>
        <end position="144"/>
    </location>
</feature>
<organism evidence="4 5">
    <name type="scientific">Stackebrandtia nassauensis (strain DSM 44728 / CIP 108903 / NRRL B-16338 / NBRC 102104 / LLR-40K-21)</name>
    <dbReference type="NCBI Taxonomy" id="446470"/>
    <lineage>
        <taxon>Bacteria</taxon>
        <taxon>Bacillati</taxon>
        <taxon>Actinomycetota</taxon>
        <taxon>Actinomycetes</taxon>
        <taxon>Glycomycetales</taxon>
        <taxon>Glycomycetaceae</taxon>
        <taxon>Stackebrandtia</taxon>
    </lineage>
</organism>
<dbReference type="InterPro" id="IPR016035">
    <property type="entry name" value="Acyl_Trfase/lysoPLipase"/>
</dbReference>
<dbReference type="eggNOG" id="COG4667">
    <property type="taxonomic scope" value="Bacteria"/>
</dbReference>